<feature type="repeat" description="PPR" evidence="3">
    <location>
        <begin position="207"/>
        <end position="241"/>
    </location>
</feature>
<dbReference type="AlphaFoldDB" id="A0AAD7Q298"/>
<dbReference type="InterPro" id="IPR032867">
    <property type="entry name" value="DYW_dom"/>
</dbReference>
<dbReference type="GO" id="GO:0003723">
    <property type="term" value="F:RNA binding"/>
    <property type="evidence" value="ECO:0007669"/>
    <property type="project" value="InterPro"/>
</dbReference>
<dbReference type="InterPro" id="IPR011990">
    <property type="entry name" value="TPR-like_helical_dom_sf"/>
</dbReference>
<dbReference type="NCBIfam" id="TIGR00756">
    <property type="entry name" value="PPR"/>
    <property type="match status" value="5"/>
</dbReference>
<feature type="repeat" description="PPR" evidence="3">
    <location>
        <begin position="512"/>
        <end position="546"/>
    </location>
</feature>
<evidence type="ECO:0000259" key="4">
    <source>
        <dbReference type="Pfam" id="PF14432"/>
    </source>
</evidence>
<protein>
    <submittedName>
        <fullName evidence="5">Pentatricopeptide repeat</fullName>
    </submittedName>
</protein>
<dbReference type="PANTHER" id="PTHR47926:SF490">
    <property type="entry name" value="REPEAT-LIKE SUPERFAMILY PROTEIN, PUTATIVE-RELATED"/>
    <property type="match status" value="1"/>
</dbReference>
<feature type="domain" description="DYW" evidence="4">
    <location>
        <begin position="727"/>
        <end position="819"/>
    </location>
</feature>
<gene>
    <name evidence="5" type="ORF">O6P43_011273</name>
</gene>
<dbReference type="InterPro" id="IPR046960">
    <property type="entry name" value="PPR_At4g14850-like_plant"/>
</dbReference>
<organism evidence="5 6">
    <name type="scientific">Quillaja saponaria</name>
    <name type="common">Soap bark tree</name>
    <dbReference type="NCBI Taxonomy" id="32244"/>
    <lineage>
        <taxon>Eukaryota</taxon>
        <taxon>Viridiplantae</taxon>
        <taxon>Streptophyta</taxon>
        <taxon>Embryophyta</taxon>
        <taxon>Tracheophyta</taxon>
        <taxon>Spermatophyta</taxon>
        <taxon>Magnoliopsida</taxon>
        <taxon>eudicotyledons</taxon>
        <taxon>Gunneridae</taxon>
        <taxon>Pentapetalae</taxon>
        <taxon>rosids</taxon>
        <taxon>fabids</taxon>
        <taxon>Fabales</taxon>
        <taxon>Quillajaceae</taxon>
        <taxon>Quillaja</taxon>
    </lineage>
</organism>
<dbReference type="GO" id="GO:0008270">
    <property type="term" value="F:zinc ion binding"/>
    <property type="evidence" value="ECO:0007669"/>
    <property type="project" value="InterPro"/>
</dbReference>
<feature type="repeat" description="PPR" evidence="3">
    <location>
        <begin position="176"/>
        <end position="206"/>
    </location>
</feature>
<accession>A0AAD7Q298</accession>
<evidence type="ECO:0000313" key="6">
    <source>
        <dbReference type="Proteomes" id="UP001163823"/>
    </source>
</evidence>
<comment type="caution">
    <text evidence="5">The sequence shown here is derived from an EMBL/GenBank/DDBJ whole genome shotgun (WGS) entry which is preliminary data.</text>
</comment>
<evidence type="ECO:0000313" key="5">
    <source>
        <dbReference type="EMBL" id="KAJ7973565.1"/>
    </source>
</evidence>
<dbReference type="Pfam" id="PF13041">
    <property type="entry name" value="PPR_2"/>
    <property type="match status" value="3"/>
</dbReference>
<dbReference type="EMBL" id="JARAOO010000004">
    <property type="protein sequence ID" value="KAJ7973565.1"/>
    <property type="molecule type" value="Genomic_DNA"/>
</dbReference>
<dbReference type="GO" id="GO:0009451">
    <property type="term" value="P:RNA modification"/>
    <property type="evidence" value="ECO:0007669"/>
    <property type="project" value="InterPro"/>
</dbReference>
<dbReference type="PANTHER" id="PTHR47926">
    <property type="entry name" value="PENTATRICOPEPTIDE REPEAT-CONTAINING PROTEIN"/>
    <property type="match status" value="1"/>
</dbReference>
<feature type="repeat" description="PPR" evidence="3">
    <location>
        <begin position="310"/>
        <end position="344"/>
    </location>
</feature>
<keyword evidence="2" id="KW-0677">Repeat</keyword>
<evidence type="ECO:0000256" key="3">
    <source>
        <dbReference type="PROSITE-ProRule" id="PRU00708"/>
    </source>
</evidence>
<dbReference type="InterPro" id="IPR046848">
    <property type="entry name" value="E_motif"/>
</dbReference>
<sequence>MDKGKFYLLRSKESMDLSSMVTSNTHLSPLLLPLSIQKFQHFTPSSTFKFTQIPPKETHLSNTSPTLHQLQPNLEETEQIHAHLIKTHFDTTHQVPFKAIQSYSSKSSTHSFLITSYIKNNHPENALQIYSHMRKTETEVDNFTIPSVLKACGLISWIILGKEIHGFVVKNGMDKDVFVCNALIHMYSEGGSFESARFLFDKMAKRDDVTWSTMIRSYVQSRLLLEALEFIRQMHAVGVKPSEIAMISMVNLSADLADIKLGKTMHAYVLRNSNHEKLGVPLTTSLIDMYAKCVNLAYARRLFDGLSQANIVSWTTMIAGYIRCNDINEGVRHFVKMLGEGIFPNEVTVLSLVTVCGSAGALGLGKQLHAYFLRNGSRIPLALETALVDMYGKCGDVKSARALFNSIPNKDVMMWSVMLSAYAKANSIDQAFNLFTRMTSHGIRPNEVTMVSLLSLCAEAGALDMGKWIHAYLGKQGIKTDMILRTSLVDMYAKCGDIDGALGLFREATERDICMWNTMMAGFAVHGCGEEALELFSEMERVGVIPNDITFIGALHACSHAGMVVEGKRLFQKMTHGFSLIPKVEHYGCMVDLLGRAGLLKEAQEVISSMPMRPNIIIWGSLLAACKLHKNLNLGEWIARQFVVLDPKSCGYNVMMSNIYAAANRWSDVTRVRHAMKVVGIKKEPGISSIEVNGSVHEFAMGDKTHPETGIIYNMIAEMTDKLRDGGYTPNTSAVLLNIDEEEKETKLRYHSEKLAMAFGLIKTAPGVPIRIVKNLRVCDDCHNVTKLLSKIYGRVIIVRDRNRFHHFKEGSCSCGDYW</sequence>
<dbReference type="Pfam" id="PF01535">
    <property type="entry name" value="PPR"/>
    <property type="match status" value="4"/>
</dbReference>
<dbReference type="InterPro" id="IPR002885">
    <property type="entry name" value="PPR_rpt"/>
</dbReference>
<evidence type="ECO:0000256" key="1">
    <source>
        <dbReference type="ARBA" id="ARBA00006643"/>
    </source>
</evidence>
<proteinExistence type="inferred from homology"/>
<dbReference type="FunFam" id="1.25.40.10:FF:000344">
    <property type="entry name" value="Pentatricopeptide repeat-containing protein"/>
    <property type="match status" value="1"/>
</dbReference>
<dbReference type="Pfam" id="PF20431">
    <property type="entry name" value="E_motif"/>
    <property type="match status" value="1"/>
</dbReference>
<dbReference type="Gene3D" id="1.25.40.10">
    <property type="entry name" value="Tetratricopeptide repeat domain"/>
    <property type="match status" value="4"/>
</dbReference>
<name>A0AAD7Q298_QUISA</name>
<reference evidence="5" key="1">
    <citation type="journal article" date="2023" name="Science">
        <title>Elucidation of the pathway for biosynthesis of saponin adjuvants from the soapbark tree.</title>
        <authorList>
            <person name="Reed J."/>
            <person name="Orme A."/>
            <person name="El-Demerdash A."/>
            <person name="Owen C."/>
            <person name="Martin L.B.B."/>
            <person name="Misra R.C."/>
            <person name="Kikuchi S."/>
            <person name="Rejzek M."/>
            <person name="Martin A.C."/>
            <person name="Harkess A."/>
            <person name="Leebens-Mack J."/>
            <person name="Louveau T."/>
            <person name="Stephenson M.J."/>
            <person name="Osbourn A."/>
        </authorList>
    </citation>
    <scope>NUCLEOTIDE SEQUENCE</scope>
    <source>
        <strain evidence="5">S10</strain>
    </source>
</reference>
<keyword evidence="6" id="KW-1185">Reference proteome</keyword>
<dbReference type="PROSITE" id="PS51375">
    <property type="entry name" value="PPR"/>
    <property type="match status" value="5"/>
</dbReference>
<dbReference type="FunFam" id="1.25.40.10:FF:000184">
    <property type="entry name" value="Pentatricopeptide repeat-containing protein, chloroplastic"/>
    <property type="match status" value="1"/>
</dbReference>
<dbReference type="FunFam" id="1.25.40.10:FF:000381">
    <property type="entry name" value="Pentatricopeptide repeat-containing protein"/>
    <property type="match status" value="1"/>
</dbReference>
<dbReference type="FunFam" id="1.25.40.10:FF:000436">
    <property type="entry name" value="Pentatricopeptide repeat-containing protein At5g39350 family"/>
    <property type="match status" value="1"/>
</dbReference>
<dbReference type="KEGG" id="qsa:O6P43_011273"/>
<dbReference type="Proteomes" id="UP001163823">
    <property type="component" value="Chromosome 4"/>
</dbReference>
<dbReference type="Pfam" id="PF14432">
    <property type="entry name" value="DYW_deaminase"/>
    <property type="match status" value="1"/>
</dbReference>
<comment type="similarity">
    <text evidence="1">Belongs to the PPR family. PCMP-H subfamily.</text>
</comment>
<evidence type="ECO:0000256" key="2">
    <source>
        <dbReference type="ARBA" id="ARBA00022737"/>
    </source>
</evidence>
<feature type="repeat" description="PPR" evidence="3">
    <location>
        <begin position="411"/>
        <end position="445"/>
    </location>
</feature>